<sequence length="201" mass="20215">MPTPSRHPFAASAAPGHWLGLAAGHARNADADHLLHRLAAELPLPVAALGQTHRVGPGRLGLSLGLPDPATARAAAGWLAAAAPEVAVAEAAGGATRGPERWRADAAAALAAAPQGGRAVLFPGAAELPATLTVGELLSRTAIDAVRVLGGSAAGPEALVETRNHLRPDRANGLLTLQLAPSRAGFVPFEVPDPHPCCGAH</sequence>
<keyword evidence="2" id="KW-1185">Reference proteome</keyword>
<dbReference type="EMBL" id="VDLY02000001">
    <property type="protein sequence ID" value="KAB8170869.1"/>
    <property type="molecule type" value="Genomic_DNA"/>
</dbReference>
<proteinExistence type="predicted"/>
<gene>
    <name evidence="1" type="ORF">FH607_000505</name>
</gene>
<dbReference type="RefSeq" id="WP_139665556.1">
    <property type="nucleotide sequence ID" value="NZ_VDLY02000001.1"/>
</dbReference>
<reference evidence="1" key="1">
    <citation type="submission" date="2019-10" db="EMBL/GenBank/DDBJ databases">
        <title>Nonomuraea sp. nov., isolated from Phyllanthus amarus.</title>
        <authorList>
            <person name="Klykleung N."/>
            <person name="Tanasupawat S."/>
        </authorList>
    </citation>
    <scope>NUCLEOTIDE SEQUENCE [LARGE SCALE GENOMIC DNA]</scope>
    <source>
        <strain evidence="1">3MP-10</strain>
    </source>
</reference>
<dbReference type="OrthoDB" id="5189174at2"/>
<protein>
    <submittedName>
        <fullName evidence="1">Uncharacterized protein</fullName>
    </submittedName>
</protein>
<name>A0A5N6AT26_9ACTN</name>
<evidence type="ECO:0000313" key="1">
    <source>
        <dbReference type="EMBL" id="KAB8170869.1"/>
    </source>
</evidence>
<evidence type="ECO:0000313" key="2">
    <source>
        <dbReference type="Proteomes" id="UP000314251"/>
    </source>
</evidence>
<organism evidence="1 2">
    <name type="scientific">Streptomyces mimosae</name>
    <dbReference type="NCBI Taxonomy" id="2586635"/>
    <lineage>
        <taxon>Bacteria</taxon>
        <taxon>Bacillati</taxon>
        <taxon>Actinomycetota</taxon>
        <taxon>Actinomycetes</taxon>
        <taxon>Kitasatosporales</taxon>
        <taxon>Streptomycetaceae</taxon>
        <taxon>Streptomyces</taxon>
    </lineage>
</organism>
<dbReference type="AlphaFoldDB" id="A0A5N6AT26"/>
<accession>A0A5N6AT26</accession>
<dbReference type="Proteomes" id="UP000314251">
    <property type="component" value="Unassembled WGS sequence"/>
</dbReference>
<comment type="caution">
    <text evidence="1">The sequence shown here is derived from an EMBL/GenBank/DDBJ whole genome shotgun (WGS) entry which is preliminary data.</text>
</comment>